<accession>A0A016S9B0</accession>
<dbReference type="EMBL" id="JARK01001608">
    <property type="protein sequence ID" value="EYB86859.1"/>
    <property type="molecule type" value="Genomic_DNA"/>
</dbReference>
<dbReference type="AlphaFoldDB" id="A0A016S9B0"/>
<dbReference type="Proteomes" id="UP000024635">
    <property type="component" value="Unassembled WGS sequence"/>
</dbReference>
<keyword evidence="2" id="KW-1185">Reference proteome</keyword>
<comment type="caution">
    <text evidence="1">The sequence shown here is derived from an EMBL/GenBank/DDBJ whole genome shotgun (WGS) entry which is preliminary data.</text>
</comment>
<evidence type="ECO:0000313" key="2">
    <source>
        <dbReference type="Proteomes" id="UP000024635"/>
    </source>
</evidence>
<reference evidence="2" key="1">
    <citation type="journal article" date="2015" name="Nat. Genet.">
        <title>The genome and transcriptome of the zoonotic hookworm Ancylostoma ceylanicum identify infection-specific gene families.</title>
        <authorList>
            <person name="Schwarz E.M."/>
            <person name="Hu Y."/>
            <person name="Antoshechkin I."/>
            <person name="Miller M.M."/>
            <person name="Sternberg P.W."/>
            <person name="Aroian R.V."/>
        </authorList>
    </citation>
    <scope>NUCLEOTIDE SEQUENCE</scope>
    <source>
        <strain evidence="2">HY135</strain>
    </source>
</reference>
<gene>
    <name evidence="1" type="primary">Acey_s0272.g937</name>
    <name evidence="1" type="ORF">Y032_0272g937</name>
</gene>
<organism evidence="1 2">
    <name type="scientific">Ancylostoma ceylanicum</name>
    <dbReference type="NCBI Taxonomy" id="53326"/>
    <lineage>
        <taxon>Eukaryota</taxon>
        <taxon>Metazoa</taxon>
        <taxon>Ecdysozoa</taxon>
        <taxon>Nematoda</taxon>
        <taxon>Chromadorea</taxon>
        <taxon>Rhabditida</taxon>
        <taxon>Rhabditina</taxon>
        <taxon>Rhabditomorpha</taxon>
        <taxon>Strongyloidea</taxon>
        <taxon>Ancylostomatidae</taxon>
        <taxon>Ancylostomatinae</taxon>
        <taxon>Ancylostoma</taxon>
    </lineage>
</organism>
<evidence type="ECO:0000313" key="1">
    <source>
        <dbReference type="EMBL" id="EYB86859.1"/>
    </source>
</evidence>
<proteinExistence type="predicted"/>
<sequence length="95" mass="10818">MRIWREPPLGTHALLHNWDPCSTGRALGPTRVHDRSCTWSNAADTACSTGRARGRERVKRRHLVALPRMSFARAIQSLRLDRVLGHTSCKPWRPP</sequence>
<name>A0A016S9B0_9BILA</name>
<protein>
    <submittedName>
        <fullName evidence="1">Uncharacterized protein</fullName>
    </submittedName>
</protein>